<keyword evidence="2" id="KW-1133">Transmembrane helix</keyword>
<evidence type="ECO:0000313" key="5">
    <source>
        <dbReference type="Proteomes" id="UP000549343"/>
    </source>
</evidence>
<reference evidence="3 6" key="1">
    <citation type="journal article" date="2019" name="Int. J. Syst. Evol. Microbiol.">
        <title>The Global Catalogue of Microorganisms (GCM) 10K type strain sequencing project: providing services to taxonomists for standard genome sequencing and annotation.</title>
        <authorList>
            <consortium name="The Broad Institute Genomics Platform"/>
            <consortium name="The Broad Institute Genome Sequencing Center for Infectious Disease"/>
            <person name="Wu L."/>
            <person name="Ma J."/>
        </authorList>
    </citation>
    <scope>NUCLEOTIDE SEQUENCE [LARGE SCALE GENOMIC DNA]</scope>
    <source>
        <strain evidence="3 6">JCM 10667</strain>
    </source>
</reference>
<dbReference type="Proteomes" id="UP000549343">
    <property type="component" value="Unassembled WGS sequence"/>
</dbReference>
<feature type="transmembrane region" description="Helical" evidence="2">
    <location>
        <begin position="20"/>
        <end position="42"/>
    </location>
</feature>
<protein>
    <submittedName>
        <fullName evidence="4">Uncharacterized protein</fullName>
    </submittedName>
</protein>
<dbReference type="RefSeq" id="WP_184879562.1">
    <property type="nucleotide sequence ID" value="NZ_BAAAHD010000067.1"/>
</dbReference>
<dbReference type="Proteomes" id="UP001501427">
    <property type="component" value="Unassembled WGS sequence"/>
</dbReference>
<gene>
    <name evidence="4" type="ORF">F4557_000683</name>
    <name evidence="3" type="ORF">GCM10009546_59230</name>
</gene>
<evidence type="ECO:0000313" key="6">
    <source>
        <dbReference type="Proteomes" id="UP001501427"/>
    </source>
</evidence>
<feature type="compositionally biased region" description="Low complexity" evidence="1">
    <location>
        <begin position="210"/>
        <end position="234"/>
    </location>
</feature>
<evidence type="ECO:0000313" key="3">
    <source>
        <dbReference type="EMBL" id="GAA0588978.1"/>
    </source>
</evidence>
<keyword evidence="6" id="KW-1185">Reference proteome</keyword>
<comment type="caution">
    <text evidence="4">The sequence shown here is derived from an EMBL/GenBank/DDBJ whole genome shotgun (WGS) entry which is preliminary data.</text>
</comment>
<organism evidence="4 5">
    <name type="scientific">Actinomadura livida</name>
    <dbReference type="NCBI Taxonomy" id="79909"/>
    <lineage>
        <taxon>Bacteria</taxon>
        <taxon>Bacillati</taxon>
        <taxon>Actinomycetota</taxon>
        <taxon>Actinomycetes</taxon>
        <taxon>Streptosporangiales</taxon>
        <taxon>Thermomonosporaceae</taxon>
        <taxon>Actinomadura</taxon>
    </lineage>
</organism>
<keyword evidence="2" id="KW-0472">Membrane</keyword>
<dbReference type="EMBL" id="BAAAHD010000067">
    <property type="protein sequence ID" value="GAA0588978.1"/>
    <property type="molecule type" value="Genomic_DNA"/>
</dbReference>
<feature type="region of interest" description="Disordered" evidence="1">
    <location>
        <begin position="170"/>
        <end position="312"/>
    </location>
</feature>
<evidence type="ECO:0000313" key="4">
    <source>
        <dbReference type="EMBL" id="MBB4772265.1"/>
    </source>
</evidence>
<reference evidence="3" key="3">
    <citation type="submission" date="2023-12" db="EMBL/GenBank/DDBJ databases">
        <authorList>
            <person name="Sun Q."/>
            <person name="Inoue M."/>
        </authorList>
    </citation>
    <scope>NUCLEOTIDE SEQUENCE</scope>
    <source>
        <strain evidence="3">JCM 10667</strain>
    </source>
</reference>
<name>A0A7W7MVW5_9ACTN</name>
<evidence type="ECO:0000256" key="2">
    <source>
        <dbReference type="SAM" id="Phobius"/>
    </source>
</evidence>
<dbReference type="EMBL" id="JACHMV010000001">
    <property type="protein sequence ID" value="MBB4772265.1"/>
    <property type="molecule type" value="Genomic_DNA"/>
</dbReference>
<keyword evidence="2" id="KW-0812">Transmembrane</keyword>
<proteinExistence type="predicted"/>
<sequence>MESAPIHRGANSPQGRPRHAVVLVLVRVIAITGFAVAGWLAMAALTDSASAAQPGPRVAVPGDGTVREAAPALQGLAPAQAGVRPVLGAVPARVRENGDRRLRALGAWQREISGVPDRLRDIEHDPVRFLQERRHEVFDGKDQAVQQVRGLADAAGVPRVEIAGVRPTAPLGGELVQGITDVRPGLPDDEPQTGETPETPADDEARASGEEPPAGAEAAPAARSSLAGAAAADDAPGHCTGCQEDRHPADPALPSGQDNPRGAGSGGHTFTPVADLLKNRHPAAPPAVEPGTFHRTALTDVSAPGGPSVVPD</sequence>
<evidence type="ECO:0000256" key="1">
    <source>
        <dbReference type="SAM" id="MobiDB-lite"/>
    </source>
</evidence>
<accession>A0A7W7MVW5</accession>
<dbReference type="AlphaFoldDB" id="A0A7W7MVW5"/>
<reference evidence="4 5" key="2">
    <citation type="submission" date="2020-08" db="EMBL/GenBank/DDBJ databases">
        <title>Sequencing the genomes of 1000 actinobacteria strains.</title>
        <authorList>
            <person name="Klenk H.-P."/>
        </authorList>
    </citation>
    <scope>NUCLEOTIDE SEQUENCE [LARGE SCALE GENOMIC DNA]</scope>
    <source>
        <strain evidence="4 5">DSM 44772</strain>
    </source>
</reference>